<feature type="transmembrane region" description="Helical" evidence="7">
    <location>
        <begin position="158"/>
        <end position="177"/>
    </location>
</feature>
<keyword evidence="3 7" id="KW-0812">Transmembrane</keyword>
<dbReference type="GO" id="GO:0016887">
    <property type="term" value="F:ATP hydrolysis activity"/>
    <property type="evidence" value="ECO:0007669"/>
    <property type="project" value="InterPro"/>
</dbReference>
<dbReference type="Proteomes" id="UP000249590">
    <property type="component" value="Unassembled WGS sequence"/>
</dbReference>
<dbReference type="SUPFAM" id="SSF90123">
    <property type="entry name" value="ABC transporter transmembrane region"/>
    <property type="match status" value="1"/>
</dbReference>
<evidence type="ECO:0000256" key="3">
    <source>
        <dbReference type="ARBA" id="ARBA00022692"/>
    </source>
</evidence>
<dbReference type="InterPro" id="IPR036640">
    <property type="entry name" value="ABC1_TM_sf"/>
</dbReference>
<dbReference type="PANTHER" id="PTHR11384:SF59">
    <property type="entry name" value="LYSOSOMAL COBALAMIN TRANSPORTER ABCD4"/>
    <property type="match status" value="1"/>
</dbReference>
<reference evidence="10 11" key="1">
    <citation type="submission" date="2018-05" db="EMBL/GenBank/DDBJ databases">
        <title>Acuticoccus sediminis sp. nov., isolated from deep-sea sediment of Indian Ocean.</title>
        <authorList>
            <person name="Liu X."/>
            <person name="Lai Q."/>
            <person name="Du Y."/>
            <person name="Sun F."/>
            <person name="Zhang X."/>
            <person name="Wang S."/>
            <person name="Shao Z."/>
        </authorList>
    </citation>
    <scope>NUCLEOTIDE SEQUENCE [LARGE SCALE GENOMIC DNA]</scope>
    <source>
        <strain evidence="10 11">PTG4-2</strain>
    </source>
</reference>
<dbReference type="InterPro" id="IPR027417">
    <property type="entry name" value="P-loop_NTPase"/>
</dbReference>
<evidence type="ECO:0000259" key="9">
    <source>
        <dbReference type="PROSITE" id="PS50929"/>
    </source>
</evidence>
<feature type="domain" description="ABC transporter" evidence="8">
    <location>
        <begin position="367"/>
        <end position="600"/>
    </location>
</feature>
<comment type="subcellular location">
    <subcellularLocation>
        <location evidence="1">Cell membrane</location>
        <topology evidence="1">Multi-pass membrane protein</topology>
    </subcellularLocation>
</comment>
<dbReference type="PROSITE" id="PS50893">
    <property type="entry name" value="ABC_TRANSPORTER_2"/>
    <property type="match status" value="1"/>
</dbReference>
<keyword evidence="2" id="KW-0813">Transport</keyword>
<dbReference type="InterPro" id="IPR011527">
    <property type="entry name" value="ABC1_TM_dom"/>
</dbReference>
<keyword evidence="10" id="KW-0808">Transferase</keyword>
<dbReference type="GO" id="GO:0016740">
    <property type="term" value="F:transferase activity"/>
    <property type="evidence" value="ECO:0007669"/>
    <property type="project" value="UniProtKB-KW"/>
</dbReference>
<dbReference type="Gene3D" id="3.40.50.300">
    <property type="entry name" value="P-loop containing nucleotide triphosphate hydrolases"/>
    <property type="match status" value="1"/>
</dbReference>
<dbReference type="OrthoDB" id="9810134at2"/>
<dbReference type="InterPro" id="IPR050835">
    <property type="entry name" value="ABC_transporter_sub-D"/>
</dbReference>
<dbReference type="GO" id="GO:0140359">
    <property type="term" value="F:ABC-type transporter activity"/>
    <property type="evidence" value="ECO:0007669"/>
    <property type="project" value="InterPro"/>
</dbReference>
<proteinExistence type="predicted"/>
<evidence type="ECO:0000256" key="2">
    <source>
        <dbReference type="ARBA" id="ARBA00022448"/>
    </source>
</evidence>
<feature type="transmembrane region" description="Helical" evidence="7">
    <location>
        <begin position="282"/>
        <end position="306"/>
    </location>
</feature>
<feature type="region of interest" description="Disordered" evidence="6">
    <location>
        <begin position="581"/>
        <end position="602"/>
    </location>
</feature>
<dbReference type="EMBL" id="QHHQ01000009">
    <property type="protein sequence ID" value="RAH97400.1"/>
    <property type="molecule type" value="Genomic_DNA"/>
</dbReference>
<dbReference type="SUPFAM" id="SSF52540">
    <property type="entry name" value="P-loop containing nucleoside triphosphate hydrolases"/>
    <property type="match status" value="1"/>
</dbReference>
<evidence type="ECO:0000259" key="8">
    <source>
        <dbReference type="PROSITE" id="PS50893"/>
    </source>
</evidence>
<dbReference type="GO" id="GO:0005886">
    <property type="term" value="C:plasma membrane"/>
    <property type="evidence" value="ECO:0007669"/>
    <property type="project" value="UniProtKB-SubCell"/>
</dbReference>
<feature type="transmembrane region" description="Helical" evidence="7">
    <location>
        <begin position="36"/>
        <end position="56"/>
    </location>
</feature>
<organism evidence="10 11">
    <name type="scientific">Acuticoccus sediminis</name>
    <dbReference type="NCBI Taxonomy" id="2184697"/>
    <lineage>
        <taxon>Bacteria</taxon>
        <taxon>Pseudomonadati</taxon>
        <taxon>Pseudomonadota</taxon>
        <taxon>Alphaproteobacteria</taxon>
        <taxon>Hyphomicrobiales</taxon>
        <taxon>Amorphaceae</taxon>
        <taxon>Acuticoccus</taxon>
    </lineage>
</organism>
<evidence type="ECO:0000313" key="11">
    <source>
        <dbReference type="Proteomes" id="UP000249590"/>
    </source>
</evidence>
<evidence type="ECO:0000313" key="10">
    <source>
        <dbReference type="EMBL" id="RAH97400.1"/>
    </source>
</evidence>
<name>A0A8B2NJJ0_9HYPH</name>
<dbReference type="Gene3D" id="1.20.1560.10">
    <property type="entry name" value="ABC transporter type 1, transmembrane domain"/>
    <property type="match status" value="1"/>
</dbReference>
<protein>
    <submittedName>
        <fullName evidence="10">Glycosyl transferase family 1</fullName>
    </submittedName>
</protein>
<keyword evidence="5 7" id="KW-0472">Membrane</keyword>
<evidence type="ECO:0000256" key="7">
    <source>
        <dbReference type="SAM" id="Phobius"/>
    </source>
</evidence>
<dbReference type="InterPro" id="IPR003439">
    <property type="entry name" value="ABC_transporter-like_ATP-bd"/>
</dbReference>
<accession>A0A8B2NJJ0</accession>
<evidence type="ECO:0000256" key="1">
    <source>
        <dbReference type="ARBA" id="ARBA00004651"/>
    </source>
</evidence>
<evidence type="ECO:0000256" key="5">
    <source>
        <dbReference type="ARBA" id="ARBA00023136"/>
    </source>
</evidence>
<evidence type="ECO:0000256" key="6">
    <source>
        <dbReference type="SAM" id="MobiDB-lite"/>
    </source>
</evidence>
<dbReference type="Pfam" id="PF06472">
    <property type="entry name" value="ABC_membrane_2"/>
    <property type="match status" value="1"/>
</dbReference>
<keyword evidence="4 7" id="KW-1133">Transmembrane helix</keyword>
<dbReference type="PROSITE" id="PS50929">
    <property type="entry name" value="ABC_TM1F"/>
    <property type="match status" value="1"/>
</dbReference>
<feature type="domain" description="ABC transmembrane type-1" evidence="9">
    <location>
        <begin position="42"/>
        <end position="341"/>
    </location>
</feature>
<dbReference type="PANTHER" id="PTHR11384">
    <property type="entry name" value="ATP-BINDING CASSETTE, SUB-FAMILY D MEMBER"/>
    <property type="match status" value="1"/>
</dbReference>
<comment type="caution">
    <text evidence="10">The sequence shown here is derived from an EMBL/GenBank/DDBJ whole genome shotgun (WGS) entry which is preliminary data.</text>
</comment>
<gene>
    <name evidence="10" type="ORF">DLJ53_29850</name>
</gene>
<dbReference type="GO" id="GO:0005524">
    <property type="term" value="F:ATP binding"/>
    <property type="evidence" value="ECO:0007669"/>
    <property type="project" value="InterPro"/>
</dbReference>
<dbReference type="RefSeq" id="WP_111351977.1">
    <property type="nucleotide sequence ID" value="NZ_JAIWKD010000009.1"/>
</dbReference>
<sequence length="602" mass="66417">MTETLDVQPASAGWTDFRRQLASLSRAFLDSTVRQHVTLIVAGLVAVVLLTAYGQIQLNAWNQPFYDALSQKNFNQFVHQLGVFAVIVVGLLVLNVSQSWLNLMLKLKLREGLVQELFEQWLKPGRAFRIAGAGEIGTNPDQRIHEDARHLTELSTDLGVGLFQASMLLVSFIGVLWVLSESVVFNVNGESFTVPGYMVWCALFYATTASFVSYLVGRPLFTLNADRYAQEAEFRVALVRLNEHIDDVTLARGEGDERVRLSRELSRVLAMMRRIVTAQTRLTWITAGYGWFTLIAPILVAAPGYFGGDLSFGQLMMVVGAFNQVQQSLRWSIDNFSTIADWRATFGRVATFRQAVIAMDLLEDNDLDQIEVVKSTDRRMVVDGLRITTPSGSIALDETHVEVGPGEHVEIVAPPGSGGHFVFQALAGLWPAGCGRVELPANADIAFMPRRPYTPPEALGSVLAYPHPRAKFSDGELAAVLEKVGLNRLIPSLDRTARWDRELAHEELQAIAFARVLLQRPDWIVIDQALRGLPDRGGKSVLDTLQSELPDAAILHIGRCDRSGFFNRSVHLIRDPGGPCLPAPEKLPAKSGESRKAPATAT</sequence>
<evidence type="ECO:0000256" key="4">
    <source>
        <dbReference type="ARBA" id="ARBA00022989"/>
    </source>
</evidence>
<dbReference type="AlphaFoldDB" id="A0A8B2NJJ0"/>
<keyword evidence="11" id="KW-1185">Reference proteome</keyword>
<feature type="transmembrane region" description="Helical" evidence="7">
    <location>
        <begin position="197"/>
        <end position="217"/>
    </location>
</feature>
<feature type="transmembrane region" description="Helical" evidence="7">
    <location>
        <begin position="76"/>
        <end position="96"/>
    </location>
</feature>